<proteinExistence type="predicted"/>
<evidence type="ECO:0000256" key="1">
    <source>
        <dbReference type="SAM" id="MobiDB-lite"/>
    </source>
</evidence>
<name>A0ABC8SWB4_9AQUA</name>
<dbReference type="EMBL" id="CAUOFW020003643">
    <property type="protein sequence ID" value="CAK9161213.1"/>
    <property type="molecule type" value="Genomic_DNA"/>
</dbReference>
<reference evidence="2 3" key="1">
    <citation type="submission" date="2024-02" db="EMBL/GenBank/DDBJ databases">
        <authorList>
            <person name="Vignale AGUSTIN F."/>
            <person name="Sosa J E."/>
            <person name="Modenutti C."/>
        </authorList>
    </citation>
    <scope>NUCLEOTIDE SEQUENCE [LARGE SCALE GENOMIC DNA]</scope>
</reference>
<feature type="region of interest" description="Disordered" evidence="1">
    <location>
        <begin position="636"/>
        <end position="708"/>
    </location>
</feature>
<feature type="region of interest" description="Disordered" evidence="1">
    <location>
        <begin position="1"/>
        <end position="56"/>
    </location>
</feature>
<sequence>MPQNSHGHLQPQQNAVLAHGMQPQQFQSYVGRPVMPNQGMQSQAFPQDRPMQLSSNQALVNQNFANRPNNQQQSSAMPERQGDHISERSVAMRIGTSSQKTAEKDANGPGAGLVEVKAVKPEADMNSEQKPIVEGEGKSMQGETSAKDADSVVHAVKDGSGELVNKQIVKEEGTENTLGPSCGGKLAEIVSLEGKDGPNVACKADVPLVDGPSLRQAESLEGQKVTLSENAANVSLKATAGSDKGTVAVPASKTDASVQNTISQGNSQATHIARDPMQHGYQERNLSQPQVTPQGSGIEEFGGLQGKGFVHTSHQLPPMPHGPSTPHQRPAVPSMLPMAPPGPPLHAQLPGQPPVPLRPQAPGLLPQPGQSLNPQEHFQPPVLNQSQGPFHSDIAVGRGPGPDHFGHSYRTYDMHSSTPQGPVLSAVHPGPIAPQVGLMGRAPPHGPEGQFGLQRPTNPVDTKMLPNQRPHLFDGRQLDSHPPGSLERGPFGQLPGNESNMRRINGAPGLESLRDERFNSVTDERLNAFAMEPTRRFDQGEFEDLRKFPRPPHLETEHAPKFGSVFSSSRPINSGAHAFGVDAVSRPLDMAPRGYNYDAGERAMGVGLHDDNRGWMDSTHSHPDFLGPVSGFGRHQMERLTPRSPGREYPGIPSRGFGGRPHGQSGLDDIDSREPRSFGEGSRSFNPPSDPVGNSFHETRFPTLPGRMRKGELDGSGNLRMDEHLAFGPQNNWRGGDLMGQEIPPSHLRRGELLGPRNLQSHSHLGEPTGFGAFSGHSRMGELAGPGNFSHHPPFSESFGGNQSSHPRLGEPGFRSSYSLQGFPNEGGLYAGDMDPFDKSRKRKPWSTGWCRICKIDCETVEGLDLHSQTREHQKMTMDMVISIKQQNSKKQKTSNKHSALEEASKPRNAGFEGRGNKP</sequence>
<evidence type="ECO:0000313" key="2">
    <source>
        <dbReference type="EMBL" id="CAK9161213.1"/>
    </source>
</evidence>
<feature type="compositionally biased region" description="Low complexity" evidence="1">
    <location>
        <begin position="360"/>
        <end position="375"/>
    </location>
</feature>
<accession>A0ABC8SWB4</accession>
<comment type="caution">
    <text evidence="2">The sequence shown here is derived from an EMBL/GenBank/DDBJ whole genome shotgun (WGS) entry which is preliminary data.</text>
</comment>
<organism evidence="2 3">
    <name type="scientific">Ilex paraguariensis</name>
    <name type="common">yerba mate</name>
    <dbReference type="NCBI Taxonomy" id="185542"/>
    <lineage>
        <taxon>Eukaryota</taxon>
        <taxon>Viridiplantae</taxon>
        <taxon>Streptophyta</taxon>
        <taxon>Embryophyta</taxon>
        <taxon>Tracheophyta</taxon>
        <taxon>Spermatophyta</taxon>
        <taxon>Magnoliopsida</taxon>
        <taxon>eudicotyledons</taxon>
        <taxon>Gunneridae</taxon>
        <taxon>Pentapetalae</taxon>
        <taxon>asterids</taxon>
        <taxon>campanulids</taxon>
        <taxon>Aquifoliales</taxon>
        <taxon>Aquifoliaceae</taxon>
        <taxon>Ilex</taxon>
    </lineage>
</organism>
<gene>
    <name evidence="2" type="ORF">ILEXP_LOCUS30003</name>
</gene>
<dbReference type="Proteomes" id="UP001642360">
    <property type="component" value="Unassembled WGS sequence"/>
</dbReference>
<evidence type="ECO:0000313" key="3">
    <source>
        <dbReference type="Proteomes" id="UP001642360"/>
    </source>
</evidence>
<feature type="region of interest" description="Disordered" evidence="1">
    <location>
        <begin position="882"/>
        <end position="919"/>
    </location>
</feature>
<feature type="region of interest" description="Disordered" evidence="1">
    <location>
        <begin position="790"/>
        <end position="820"/>
    </location>
</feature>
<keyword evidence="3" id="KW-1185">Reference proteome</keyword>
<protein>
    <submittedName>
        <fullName evidence="2">Uncharacterized protein</fullName>
    </submittedName>
</protein>
<feature type="compositionally biased region" description="Polar residues" evidence="1">
    <location>
        <begin position="1"/>
        <end position="15"/>
    </location>
</feature>
<dbReference type="PANTHER" id="PTHR37393:SF1">
    <property type="entry name" value="AT-RICH INTERACTIVE DOMAIN-CONTAINING PROTEIN 1A-LIKE"/>
    <property type="match status" value="1"/>
</dbReference>
<dbReference type="AlphaFoldDB" id="A0ABC8SWB4"/>
<feature type="region of interest" description="Disordered" evidence="1">
    <location>
        <begin position="316"/>
        <end position="403"/>
    </location>
</feature>
<dbReference type="PANTHER" id="PTHR37393">
    <property type="entry name" value="AT-RICH INTERACTIVE DOMAIN-CONTAINING PROTEIN 1A-LIKE"/>
    <property type="match status" value="1"/>
</dbReference>